<feature type="region of interest" description="Disordered" evidence="10">
    <location>
        <begin position="297"/>
        <end position="355"/>
    </location>
</feature>
<keyword evidence="5 11" id="KW-1133">Transmembrane helix</keyword>
<feature type="domain" description="Cation/H+ exchanger transmembrane" evidence="12">
    <location>
        <begin position="34"/>
        <end position="283"/>
    </location>
</feature>
<feature type="compositionally biased region" description="Polar residues" evidence="10">
    <location>
        <begin position="300"/>
        <end position="315"/>
    </location>
</feature>
<dbReference type="InterPro" id="IPR038770">
    <property type="entry name" value="Na+/solute_symporter_sf"/>
</dbReference>
<dbReference type="GO" id="GO:0016020">
    <property type="term" value="C:membrane"/>
    <property type="evidence" value="ECO:0007669"/>
    <property type="project" value="UniProtKB-SubCell"/>
</dbReference>
<evidence type="ECO:0000256" key="4">
    <source>
        <dbReference type="ARBA" id="ARBA00022692"/>
    </source>
</evidence>
<accession>A0A8E2EYX0</accession>
<evidence type="ECO:0000256" key="3">
    <source>
        <dbReference type="ARBA" id="ARBA00022449"/>
    </source>
</evidence>
<feature type="transmembrane region" description="Helical" evidence="11">
    <location>
        <begin position="407"/>
        <end position="430"/>
    </location>
</feature>
<feature type="transmembrane region" description="Helical" evidence="11">
    <location>
        <begin position="544"/>
        <end position="567"/>
    </location>
</feature>
<feature type="transmembrane region" description="Helical" evidence="11">
    <location>
        <begin position="129"/>
        <end position="148"/>
    </location>
</feature>
<dbReference type="GO" id="GO:0015297">
    <property type="term" value="F:antiporter activity"/>
    <property type="evidence" value="ECO:0007669"/>
    <property type="project" value="UniProtKB-KW"/>
</dbReference>
<organism evidence="13 14">
    <name type="scientific">Glonium stellatum</name>
    <dbReference type="NCBI Taxonomy" id="574774"/>
    <lineage>
        <taxon>Eukaryota</taxon>
        <taxon>Fungi</taxon>
        <taxon>Dikarya</taxon>
        <taxon>Ascomycota</taxon>
        <taxon>Pezizomycotina</taxon>
        <taxon>Dothideomycetes</taxon>
        <taxon>Pleosporomycetidae</taxon>
        <taxon>Gloniales</taxon>
        <taxon>Gloniaceae</taxon>
        <taxon>Glonium</taxon>
    </lineage>
</organism>
<evidence type="ECO:0000256" key="10">
    <source>
        <dbReference type="SAM" id="MobiDB-lite"/>
    </source>
</evidence>
<keyword evidence="4 11" id="KW-0812">Transmembrane</keyword>
<evidence type="ECO:0000259" key="12">
    <source>
        <dbReference type="Pfam" id="PF00999"/>
    </source>
</evidence>
<evidence type="ECO:0000256" key="9">
    <source>
        <dbReference type="ARBA" id="ARBA00023201"/>
    </source>
</evidence>
<feature type="transmembrane region" description="Helical" evidence="11">
    <location>
        <begin position="160"/>
        <end position="183"/>
    </location>
</feature>
<name>A0A8E2EYX0_9PEZI</name>
<feature type="transmembrane region" description="Helical" evidence="11">
    <location>
        <begin position="14"/>
        <end position="31"/>
    </location>
</feature>
<feature type="transmembrane region" description="Helical" evidence="11">
    <location>
        <begin position="502"/>
        <end position="524"/>
    </location>
</feature>
<dbReference type="Pfam" id="PF00999">
    <property type="entry name" value="Na_H_Exchanger"/>
    <property type="match status" value="1"/>
</dbReference>
<feature type="transmembrane region" description="Helical" evidence="11">
    <location>
        <begin position="195"/>
        <end position="217"/>
    </location>
</feature>
<keyword evidence="2" id="KW-0813">Transport</keyword>
<dbReference type="PANTHER" id="PTHR43562:SF3">
    <property type="entry name" value="SODIUM ION_PROTON EXCHANGER (EUROFUNG)"/>
    <property type="match status" value="1"/>
</dbReference>
<feature type="transmembrane region" description="Helical" evidence="11">
    <location>
        <begin position="263"/>
        <end position="282"/>
    </location>
</feature>
<evidence type="ECO:0000313" key="14">
    <source>
        <dbReference type="Proteomes" id="UP000250140"/>
    </source>
</evidence>
<dbReference type="Gene3D" id="1.20.1530.20">
    <property type="match status" value="2"/>
</dbReference>
<dbReference type="EMBL" id="KV749899">
    <property type="protein sequence ID" value="OCL07311.1"/>
    <property type="molecule type" value="Genomic_DNA"/>
</dbReference>
<protein>
    <submittedName>
        <fullName evidence="13">Sodium/hydrogen exchanger</fullName>
    </submittedName>
</protein>
<evidence type="ECO:0000256" key="1">
    <source>
        <dbReference type="ARBA" id="ARBA00004141"/>
    </source>
</evidence>
<evidence type="ECO:0000256" key="11">
    <source>
        <dbReference type="SAM" id="Phobius"/>
    </source>
</evidence>
<gene>
    <name evidence="13" type="ORF">AOQ84DRAFT_61441</name>
</gene>
<reference evidence="13 14" key="1">
    <citation type="journal article" date="2016" name="Nat. Commun.">
        <title>Ectomycorrhizal ecology is imprinted in the genome of the dominant symbiotic fungus Cenococcum geophilum.</title>
        <authorList>
            <consortium name="DOE Joint Genome Institute"/>
            <person name="Peter M."/>
            <person name="Kohler A."/>
            <person name="Ohm R.A."/>
            <person name="Kuo A."/>
            <person name="Krutzmann J."/>
            <person name="Morin E."/>
            <person name="Arend M."/>
            <person name="Barry K.W."/>
            <person name="Binder M."/>
            <person name="Choi C."/>
            <person name="Clum A."/>
            <person name="Copeland A."/>
            <person name="Grisel N."/>
            <person name="Haridas S."/>
            <person name="Kipfer T."/>
            <person name="LaButti K."/>
            <person name="Lindquist E."/>
            <person name="Lipzen A."/>
            <person name="Maire R."/>
            <person name="Meier B."/>
            <person name="Mihaltcheva S."/>
            <person name="Molinier V."/>
            <person name="Murat C."/>
            <person name="Poggeler S."/>
            <person name="Quandt C.A."/>
            <person name="Sperisen C."/>
            <person name="Tritt A."/>
            <person name="Tisserant E."/>
            <person name="Crous P.W."/>
            <person name="Henrissat B."/>
            <person name="Nehls U."/>
            <person name="Egli S."/>
            <person name="Spatafora J.W."/>
            <person name="Grigoriev I.V."/>
            <person name="Martin F.M."/>
        </authorList>
    </citation>
    <scope>NUCLEOTIDE SEQUENCE [LARGE SCALE GENOMIC DNA]</scope>
    <source>
        <strain evidence="13 14">CBS 207.34</strain>
    </source>
</reference>
<evidence type="ECO:0000256" key="8">
    <source>
        <dbReference type="ARBA" id="ARBA00023136"/>
    </source>
</evidence>
<evidence type="ECO:0000256" key="7">
    <source>
        <dbReference type="ARBA" id="ARBA00023065"/>
    </source>
</evidence>
<feature type="transmembrane region" description="Helical" evidence="11">
    <location>
        <begin position="38"/>
        <end position="56"/>
    </location>
</feature>
<dbReference type="Proteomes" id="UP000250140">
    <property type="component" value="Unassembled WGS sequence"/>
</dbReference>
<dbReference type="AlphaFoldDB" id="A0A8E2EYX0"/>
<feature type="transmembrane region" description="Helical" evidence="11">
    <location>
        <begin position="97"/>
        <end position="117"/>
    </location>
</feature>
<sequence length="591" mass="63215">MTTNSASLPYEEPGIVAVLILSSFLVLLNVINSVLDRLLYCGLIGQVLIGIAWGTPGAKWISYSAEEAVIQLGYIGLILLVYEGGLSTSFTSLKANLLLSIAVALTGIAVPIALSFSLRGLVRATSLQAFAAGAALCSTSLGTTFTVLSTSGLTMTRLGVVLTSAAMMDDVVGLVMVQVISNLRGSRSSINPTTIVRPILVSLAFAVVLPLTCKIFVKPLTLLLNHRRENNPLGVLQRVLCLRQTVFVIHTAILLGLVTGASYAGASTLFAAYIAGAIISWWDSELPHVIHGSTAAAEASPSQGEGNIVNPSDGQVASKEVQPENAGDGTNGSQHGPGRARHEMPTPTLDSSKVYTSTTSGSAVYEHYYQQPVERILKPFFFASIGFSIPITRMFSGSVVWRGIVYALLMTFGKLVCGLWLVRFSIAPLIPNKLRINSFKLPALPHLCGKRSKREGRSNNPSFWSALSSTLQQRRTSVVQQATPKATSLPRSRSNHQSPKPLSLYPASMLGIAMVARGEIGFLISAVAESNDIFGSPSTGDSEIFLIVTWAILLCTIIGPLGVGLLVRRVRRLENSKREESRDVLGVWGVR</sequence>
<comment type="subcellular location">
    <subcellularLocation>
        <location evidence="1">Membrane</location>
        <topology evidence="1">Multi-pass membrane protein</topology>
    </subcellularLocation>
</comment>
<dbReference type="InterPro" id="IPR006153">
    <property type="entry name" value="Cation/H_exchanger_TM"/>
</dbReference>
<dbReference type="GO" id="GO:1902600">
    <property type="term" value="P:proton transmembrane transport"/>
    <property type="evidence" value="ECO:0007669"/>
    <property type="project" value="InterPro"/>
</dbReference>
<keyword evidence="6" id="KW-0915">Sodium</keyword>
<dbReference type="PANTHER" id="PTHR43562">
    <property type="entry name" value="NAPA-TYPE SODIUM/HYDROGEN ANTIPORTER"/>
    <property type="match status" value="1"/>
</dbReference>
<evidence type="ECO:0000313" key="13">
    <source>
        <dbReference type="EMBL" id="OCL07311.1"/>
    </source>
</evidence>
<keyword evidence="9" id="KW-0739">Sodium transport</keyword>
<keyword evidence="14" id="KW-1185">Reference proteome</keyword>
<keyword evidence="8 11" id="KW-0472">Membrane</keyword>
<proteinExistence type="predicted"/>
<dbReference type="OrthoDB" id="1288932at2759"/>
<evidence type="ECO:0000256" key="5">
    <source>
        <dbReference type="ARBA" id="ARBA00022989"/>
    </source>
</evidence>
<evidence type="ECO:0000256" key="6">
    <source>
        <dbReference type="ARBA" id="ARBA00023053"/>
    </source>
</evidence>
<keyword evidence="3" id="KW-0050">Antiport</keyword>
<evidence type="ECO:0000256" key="2">
    <source>
        <dbReference type="ARBA" id="ARBA00022448"/>
    </source>
</evidence>
<keyword evidence="7" id="KW-0406">Ion transport</keyword>
<dbReference type="GO" id="GO:0006814">
    <property type="term" value="P:sodium ion transport"/>
    <property type="evidence" value="ECO:0007669"/>
    <property type="project" value="UniProtKB-KW"/>
</dbReference>
<feature type="transmembrane region" description="Helical" evidence="11">
    <location>
        <begin position="68"/>
        <end position="85"/>
    </location>
</feature>